<protein>
    <recommendedName>
        <fullName evidence="7">Cytochrome b561 bacterial/Ni-hydrogenase domain-containing protein</fullName>
    </recommendedName>
</protein>
<keyword evidence="3 6" id="KW-0812">Transmembrane</keyword>
<proteinExistence type="predicted"/>
<feature type="transmembrane region" description="Helical" evidence="6">
    <location>
        <begin position="261"/>
        <end position="283"/>
    </location>
</feature>
<keyword evidence="9" id="KW-1185">Reference proteome</keyword>
<reference evidence="8 9" key="1">
    <citation type="submission" date="2020-01" db="EMBL/GenBank/DDBJ databases">
        <authorList>
            <person name="Deng T."/>
        </authorList>
    </citation>
    <scope>NUCLEOTIDE SEQUENCE [LARGE SCALE GENOMIC DNA]</scope>
    <source>
        <strain evidence="8 9">5221</strain>
    </source>
</reference>
<dbReference type="Gene3D" id="1.20.950.20">
    <property type="entry name" value="Transmembrane di-heme cytochromes, Chain C"/>
    <property type="match status" value="1"/>
</dbReference>
<dbReference type="GO" id="GO:0016020">
    <property type="term" value="C:membrane"/>
    <property type="evidence" value="ECO:0007669"/>
    <property type="project" value="InterPro"/>
</dbReference>
<dbReference type="EMBL" id="WWEQ01000048">
    <property type="protein sequence ID" value="MYM20358.1"/>
    <property type="molecule type" value="Genomic_DNA"/>
</dbReference>
<dbReference type="Pfam" id="PF01292">
    <property type="entry name" value="Ni_hydr_CYTB"/>
    <property type="match status" value="1"/>
</dbReference>
<evidence type="ECO:0000256" key="2">
    <source>
        <dbReference type="ARBA" id="ARBA00022475"/>
    </source>
</evidence>
<name>A0A6N9H8G6_9MICO</name>
<evidence type="ECO:0000313" key="9">
    <source>
        <dbReference type="Proteomes" id="UP000469215"/>
    </source>
</evidence>
<dbReference type="Proteomes" id="UP000469215">
    <property type="component" value="Unassembled WGS sequence"/>
</dbReference>
<evidence type="ECO:0000259" key="7">
    <source>
        <dbReference type="Pfam" id="PF01292"/>
    </source>
</evidence>
<evidence type="ECO:0000313" key="8">
    <source>
        <dbReference type="EMBL" id="MYM20358.1"/>
    </source>
</evidence>
<feature type="domain" description="Cytochrome b561 bacterial/Ni-hydrogenase" evidence="7">
    <location>
        <begin position="58"/>
        <end position="242"/>
    </location>
</feature>
<feature type="transmembrane region" description="Helical" evidence="6">
    <location>
        <begin position="115"/>
        <end position="135"/>
    </location>
</feature>
<feature type="transmembrane region" description="Helical" evidence="6">
    <location>
        <begin position="174"/>
        <end position="195"/>
    </location>
</feature>
<dbReference type="SUPFAM" id="SSF81342">
    <property type="entry name" value="Transmembrane di-heme cytochromes"/>
    <property type="match status" value="1"/>
</dbReference>
<keyword evidence="5 6" id="KW-0472">Membrane</keyword>
<keyword evidence="2" id="KW-1003">Cell membrane</keyword>
<evidence type="ECO:0000256" key="4">
    <source>
        <dbReference type="ARBA" id="ARBA00022989"/>
    </source>
</evidence>
<comment type="caution">
    <text evidence="8">The sequence shown here is derived from an EMBL/GenBank/DDBJ whole genome shotgun (WGS) entry which is preliminary data.</text>
</comment>
<feature type="transmembrane region" description="Helical" evidence="6">
    <location>
        <begin position="216"/>
        <end position="241"/>
    </location>
</feature>
<feature type="transmembrane region" description="Helical" evidence="6">
    <location>
        <begin position="60"/>
        <end position="78"/>
    </location>
</feature>
<evidence type="ECO:0000256" key="3">
    <source>
        <dbReference type="ARBA" id="ARBA00022692"/>
    </source>
</evidence>
<evidence type="ECO:0000256" key="5">
    <source>
        <dbReference type="ARBA" id="ARBA00023136"/>
    </source>
</evidence>
<dbReference type="AlphaFoldDB" id="A0A6N9H8G6"/>
<dbReference type="GO" id="GO:0022904">
    <property type="term" value="P:respiratory electron transport chain"/>
    <property type="evidence" value="ECO:0007669"/>
    <property type="project" value="InterPro"/>
</dbReference>
<feature type="transmembrane region" description="Helical" evidence="6">
    <location>
        <begin position="5"/>
        <end position="24"/>
    </location>
</feature>
<comment type="subcellular location">
    <subcellularLocation>
        <location evidence="1">Cell membrane</location>
        <topology evidence="1">Multi-pass membrane protein</topology>
    </subcellularLocation>
</comment>
<dbReference type="InterPro" id="IPR011577">
    <property type="entry name" value="Cyt_b561_bac/Ni-Hgenase"/>
</dbReference>
<organism evidence="8 9">
    <name type="scientific">Brevibacterium rongguiense</name>
    <dbReference type="NCBI Taxonomy" id="2695267"/>
    <lineage>
        <taxon>Bacteria</taxon>
        <taxon>Bacillati</taxon>
        <taxon>Actinomycetota</taxon>
        <taxon>Actinomycetes</taxon>
        <taxon>Micrococcales</taxon>
        <taxon>Brevibacteriaceae</taxon>
        <taxon>Brevibacterium</taxon>
    </lineage>
</organism>
<keyword evidence="4 6" id="KW-1133">Transmembrane helix</keyword>
<gene>
    <name evidence="8" type="ORF">GSY69_10375</name>
</gene>
<sequence>MKPGIYAGIGIVALAILVGIAIWLRSTAGVQAFIARYPGEAPLPEGAPVGLPGWLGWQHFLNFFFMLLIIRSGLLILTTQKPDSFWTRDNTKLVKTKGDPVKMSMNHLIHFSFDFLWVINGIVFFVLLFATGQWMRIVPTTWEVFPNALSAAIQYLSMNWPAENGWVNYNSLQVLAYFTTVFIAAPLAMISGYRLSEIWPIKGEFNNVFSIRIATVIHVSVMVYFLAFTFVHVFLVFATSVVNGHGLFGNLSHTFGAQEHAPLLGFIWFAVAIVAMAAAWVLIRPVFIAPVAGRFGKVTTR</sequence>
<accession>A0A6N9H8G6</accession>
<dbReference type="InterPro" id="IPR016174">
    <property type="entry name" value="Di-haem_cyt_TM"/>
</dbReference>
<evidence type="ECO:0000256" key="1">
    <source>
        <dbReference type="ARBA" id="ARBA00004651"/>
    </source>
</evidence>
<evidence type="ECO:0000256" key="6">
    <source>
        <dbReference type="SAM" id="Phobius"/>
    </source>
</evidence>